<feature type="domain" description="CBS" evidence="2">
    <location>
        <begin position="208"/>
        <end position="257"/>
    </location>
</feature>
<protein>
    <recommendedName>
        <fullName evidence="2">CBS domain-containing protein</fullName>
    </recommendedName>
</protein>
<dbReference type="InterPro" id="IPR046342">
    <property type="entry name" value="CBS_dom_sf"/>
</dbReference>
<dbReference type="EMBL" id="VSSQ01000127">
    <property type="protein sequence ID" value="MPL79508.1"/>
    <property type="molecule type" value="Genomic_DNA"/>
</dbReference>
<gene>
    <name evidence="3" type="ORF">SDC9_25390</name>
</gene>
<accession>A0A644UKG3</accession>
<comment type="caution">
    <text evidence="3">The sequence shown here is derived from an EMBL/GenBank/DDBJ whole genome shotgun (WGS) entry which is preliminary data.</text>
</comment>
<name>A0A644UKG3_9ZZZZ</name>
<evidence type="ECO:0000256" key="1">
    <source>
        <dbReference type="ARBA" id="ARBA00023122"/>
    </source>
</evidence>
<dbReference type="PROSITE" id="PS51371">
    <property type="entry name" value="CBS"/>
    <property type="match status" value="2"/>
</dbReference>
<keyword evidence="1" id="KW-0129">CBS domain</keyword>
<reference evidence="3" key="1">
    <citation type="submission" date="2019-08" db="EMBL/GenBank/DDBJ databases">
        <authorList>
            <person name="Kucharzyk K."/>
            <person name="Murdoch R.W."/>
            <person name="Higgins S."/>
            <person name="Loffler F."/>
        </authorList>
    </citation>
    <scope>NUCLEOTIDE SEQUENCE</scope>
</reference>
<sequence>MNQKLTVKDVMSKPVSIAKSALIPEALSKMLSEGIDPIVVTNDRVVVGTASRRTIAEKMGSKKTGNIPASQIRVASVTKEDFTSVYQDQDAELLVPLLQRYKIVIVWDEEHRLIGQVTKGDLLKHIIPEGPLDTFTEIAPRITPDDRLVQLHRRMANNGATRFIVMDGNKSIGIVTETDIAKVLVKLKSEIDKHFDNALRNVTAGDIMSTPLVTTQVNTPVAKVVDMMLAKNISTIPVADGEKVIGFITRKSLVNAL</sequence>
<dbReference type="PANTHER" id="PTHR43080:SF2">
    <property type="entry name" value="CBS DOMAIN-CONTAINING PROTEIN"/>
    <property type="match status" value="1"/>
</dbReference>
<dbReference type="SMART" id="SM00116">
    <property type="entry name" value="CBS"/>
    <property type="match status" value="4"/>
</dbReference>
<dbReference type="InterPro" id="IPR000644">
    <property type="entry name" value="CBS_dom"/>
</dbReference>
<organism evidence="3">
    <name type="scientific">bioreactor metagenome</name>
    <dbReference type="NCBI Taxonomy" id="1076179"/>
    <lineage>
        <taxon>unclassified sequences</taxon>
        <taxon>metagenomes</taxon>
        <taxon>ecological metagenomes</taxon>
    </lineage>
</organism>
<dbReference type="CDD" id="cd02205">
    <property type="entry name" value="CBS_pair_SF"/>
    <property type="match status" value="1"/>
</dbReference>
<dbReference type="AlphaFoldDB" id="A0A644UKG3"/>
<dbReference type="PANTHER" id="PTHR43080">
    <property type="entry name" value="CBS DOMAIN-CONTAINING PROTEIN CBSX3, MITOCHONDRIAL"/>
    <property type="match status" value="1"/>
</dbReference>
<dbReference type="SUPFAM" id="SSF54631">
    <property type="entry name" value="CBS-domain pair"/>
    <property type="match status" value="2"/>
</dbReference>
<proteinExistence type="predicted"/>
<evidence type="ECO:0000259" key="2">
    <source>
        <dbReference type="PROSITE" id="PS51371"/>
    </source>
</evidence>
<evidence type="ECO:0000313" key="3">
    <source>
        <dbReference type="EMBL" id="MPL79508.1"/>
    </source>
</evidence>
<dbReference type="Pfam" id="PF00571">
    <property type="entry name" value="CBS"/>
    <property type="match status" value="4"/>
</dbReference>
<dbReference type="InterPro" id="IPR051257">
    <property type="entry name" value="Diverse_CBS-Domain"/>
</dbReference>
<dbReference type="Gene3D" id="3.10.580.10">
    <property type="entry name" value="CBS-domain"/>
    <property type="match status" value="2"/>
</dbReference>
<feature type="domain" description="CBS" evidence="2">
    <location>
        <begin position="135"/>
        <end position="190"/>
    </location>
</feature>